<dbReference type="EMBL" id="LR796738">
    <property type="protein sequence ID" value="CAB4162282.1"/>
    <property type="molecule type" value="Genomic_DNA"/>
</dbReference>
<reference evidence="1" key="1">
    <citation type="submission" date="2020-04" db="EMBL/GenBank/DDBJ databases">
        <authorList>
            <person name="Chiriac C."/>
            <person name="Salcher M."/>
            <person name="Ghai R."/>
            <person name="Kavagutti S V."/>
        </authorList>
    </citation>
    <scope>NUCLEOTIDE SEQUENCE</scope>
</reference>
<protein>
    <recommendedName>
        <fullName evidence="2">HNH nuclease</fullName>
    </recommendedName>
</protein>
<name>A0A6J5NU04_9CAUD</name>
<organism evidence="1">
    <name type="scientific">uncultured Caudovirales phage</name>
    <dbReference type="NCBI Taxonomy" id="2100421"/>
    <lineage>
        <taxon>Viruses</taxon>
        <taxon>Duplodnaviria</taxon>
        <taxon>Heunggongvirae</taxon>
        <taxon>Uroviricota</taxon>
        <taxon>Caudoviricetes</taxon>
        <taxon>Peduoviridae</taxon>
        <taxon>Maltschvirus</taxon>
        <taxon>Maltschvirus maltsch</taxon>
    </lineage>
</organism>
<accession>A0A6J5NU04</accession>
<sequence length="369" mass="40464">MSEEAIELTVQAVRRELDYNPEKGRLVWRVGGKVAGKLRPKDGSTEQRILTSIGWVSASELVWFINRGEMPARPIVYKDGNPSNILPGNLKLGPAPDAVEAEKARMRREELAAAAAARQKAWEEKRDAKLATEAKRAAVAESLAAALEDDADAQPWRVSGKKTMAWPRGLGITPQTLRLKPPGEGAPLLALTDVLRYCFTLEGSPAEFRWKAGIHGRAAGTIAGSKGTGNTRRIVIDGVRFTDGELAWVWHYGEFSKGVVYRIDAKRGLAKNNLLTTPHGTRACNAYVRPSKTSALQDAPMSRKLVRYIQRMKGLPRIEGYDGMRLTVWGALAAMERGVRRWCEANGYPIPDVLSGTAENLLAQSAVVE</sequence>
<gene>
    <name evidence="1" type="ORF">UFOVP783_30</name>
</gene>
<proteinExistence type="predicted"/>
<evidence type="ECO:0000313" key="1">
    <source>
        <dbReference type="EMBL" id="CAB4162282.1"/>
    </source>
</evidence>
<evidence type="ECO:0008006" key="2">
    <source>
        <dbReference type="Google" id="ProtNLM"/>
    </source>
</evidence>